<dbReference type="AlphaFoldDB" id="A0A8K0TAJ6"/>
<evidence type="ECO:0000313" key="5">
    <source>
        <dbReference type="Proteomes" id="UP000813385"/>
    </source>
</evidence>
<feature type="transmembrane region" description="Helical" evidence="2">
    <location>
        <begin position="88"/>
        <end position="107"/>
    </location>
</feature>
<evidence type="ECO:0000256" key="2">
    <source>
        <dbReference type="SAM" id="Phobius"/>
    </source>
</evidence>
<feature type="domain" description="LysM" evidence="3">
    <location>
        <begin position="123"/>
        <end position="169"/>
    </location>
</feature>
<evidence type="ECO:0000256" key="1">
    <source>
        <dbReference type="SAM" id="MobiDB-lite"/>
    </source>
</evidence>
<accession>A0A8K0TAJ6</accession>
<dbReference type="EMBL" id="JAGPXD010000005">
    <property type="protein sequence ID" value="KAH7353943.1"/>
    <property type="molecule type" value="Genomic_DNA"/>
</dbReference>
<name>A0A8K0TAJ6_9PEZI</name>
<dbReference type="CDD" id="cd00118">
    <property type="entry name" value="LysM"/>
    <property type="match status" value="1"/>
</dbReference>
<dbReference type="SMART" id="SM00257">
    <property type="entry name" value="LysM"/>
    <property type="match status" value="1"/>
</dbReference>
<dbReference type="OrthoDB" id="2107166at2759"/>
<dbReference type="SUPFAM" id="SSF54106">
    <property type="entry name" value="LysM domain"/>
    <property type="match status" value="1"/>
</dbReference>
<feature type="region of interest" description="Disordered" evidence="1">
    <location>
        <begin position="1"/>
        <end position="67"/>
    </location>
</feature>
<evidence type="ECO:0000313" key="4">
    <source>
        <dbReference type="EMBL" id="KAH7353943.1"/>
    </source>
</evidence>
<sequence length="174" mass="18958">MSRFSHYDTDEERLPEGMTRVGYDADTQTYTYRDSSGQTYEGAPGATYGHLSPSGGEDEPFMGEPGRQRPLRGWEEERNSWRQAWAPLLNFFLLIGLFLIGVGWLLYGRSGAAPGAECAEGDEVYKIAKGDTCWAIAQARGTTVEEILKRAGNDGVDCDALAVGGVVCLPPKDA</sequence>
<feature type="compositionally biased region" description="Basic and acidic residues" evidence="1">
    <location>
        <begin position="1"/>
        <end position="15"/>
    </location>
</feature>
<keyword evidence="2" id="KW-1133">Transmembrane helix</keyword>
<organism evidence="4 5">
    <name type="scientific">Plectosphaerella cucumerina</name>
    <dbReference type="NCBI Taxonomy" id="40658"/>
    <lineage>
        <taxon>Eukaryota</taxon>
        <taxon>Fungi</taxon>
        <taxon>Dikarya</taxon>
        <taxon>Ascomycota</taxon>
        <taxon>Pezizomycotina</taxon>
        <taxon>Sordariomycetes</taxon>
        <taxon>Hypocreomycetidae</taxon>
        <taxon>Glomerellales</taxon>
        <taxon>Plectosphaerellaceae</taxon>
        <taxon>Plectosphaerella</taxon>
    </lineage>
</organism>
<gene>
    <name evidence="4" type="ORF">B0T11DRAFT_122001</name>
</gene>
<keyword evidence="5" id="KW-1185">Reference proteome</keyword>
<comment type="caution">
    <text evidence="4">The sequence shown here is derived from an EMBL/GenBank/DDBJ whole genome shotgun (WGS) entry which is preliminary data.</text>
</comment>
<dbReference type="PROSITE" id="PS51782">
    <property type="entry name" value="LYSM"/>
    <property type="match status" value="1"/>
</dbReference>
<dbReference type="Gene3D" id="3.10.350.10">
    <property type="entry name" value="LysM domain"/>
    <property type="match status" value="1"/>
</dbReference>
<reference evidence="4" key="1">
    <citation type="journal article" date="2021" name="Nat. Commun.">
        <title>Genetic determinants of endophytism in the Arabidopsis root mycobiome.</title>
        <authorList>
            <person name="Mesny F."/>
            <person name="Miyauchi S."/>
            <person name="Thiergart T."/>
            <person name="Pickel B."/>
            <person name="Atanasova L."/>
            <person name="Karlsson M."/>
            <person name="Huettel B."/>
            <person name="Barry K.W."/>
            <person name="Haridas S."/>
            <person name="Chen C."/>
            <person name="Bauer D."/>
            <person name="Andreopoulos W."/>
            <person name="Pangilinan J."/>
            <person name="LaButti K."/>
            <person name="Riley R."/>
            <person name="Lipzen A."/>
            <person name="Clum A."/>
            <person name="Drula E."/>
            <person name="Henrissat B."/>
            <person name="Kohler A."/>
            <person name="Grigoriev I.V."/>
            <person name="Martin F.M."/>
            <person name="Hacquard S."/>
        </authorList>
    </citation>
    <scope>NUCLEOTIDE SEQUENCE</scope>
    <source>
        <strain evidence="4">MPI-CAGE-AT-0016</strain>
    </source>
</reference>
<feature type="compositionally biased region" description="Polar residues" evidence="1">
    <location>
        <begin position="26"/>
        <end position="39"/>
    </location>
</feature>
<keyword evidence="2" id="KW-0472">Membrane</keyword>
<dbReference type="Proteomes" id="UP000813385">
    <property type="component" value="Unassembled WGS sequence"/>
</dbReference>
<dbReference type="Pfam" id="PF01476">
    <property type="entry name" value="LysM"/>
    <property type="match status" value="1"/>
</dbReference>
<protein>
    <recommendedName>
        <fullName evidence="3">LysM domain-containing protein</fullName>
    </recommendedName>
</protein>
<dbReference type="InterPro" id="IPR018392">
    <property type="entry name" value="LysM"/>
</dbReference>
<dbReference type="InterPro" id="IPR036779">
    <property type="entry name" value="LysM_dom_sf"/>
</dbReference>
<proteinExistence type="predicted"/>
<evidence type="ECO:0000259" key="3">
    <source>
        <dbReference type="PROSITE" id="PS51782"/>
    </source>
</evidence>
<keyword evidence="2" id="KW-0812">Transmembrane</keyword>